<evidence type="ECO:0000313" key="5">
    <source>
        <dbReference type="Proteomes" id="UP000178176"/>
    </source>
</evidence>
<dbReference type="Gene3D" id="3.10.620.30">
    <property type="match status" value="1"/>
</dbReference>
<dbReference type="InterPro" id="IPR038765">
    <property type="entry name" value="Papain-like_cys_pep_sf"/>
</dbReference>
<keyword evidence="1" id="KW-1133">Transmembrane helix</keyword>
<dbReference type="SMART" id="SM00460">
    <property type="entry name" value="TGc"/>
    <property type="match status" value="1"/>
</dbReference>
<sequence>MVFSKIKVVKRFLFFLSSLFIIHYSSFASPTAASEDFIVNQQIVYTYQDSGSGTVTESISLTNRFSTSYARQYHLRLLGTNITSITAADVQGPLPVELTETESGSQVTVQLLHPSAGKDRVTRFTLSYPAPAAITRGQVKEVSIPQISDPSQIENYTLVVKIPGSYGKLAYSSSPPSTSSDLFYTFSKDQLISQPIKLTFGNIQAFNFQLVFHLENSSLQPQLQAVAIPPDTSYQRVFYDLIDPQPINVLPDADGNWLAYFRLPPKSRLDITASGQAHLQNTPQNPSSQSDPLLTSYLQPDQYWPVDHARIQEIAAGLSTPKQVYQYVTSTLKYDTSRLANSARRGVLVALDNPDTSLCTDFTDLFITLARAAGVPAREVNGYAYSTDPQLRPLSLVTDVLHAWPQYWDLKNKTWVDVDPTWESTSKSNYFDQFDFNHFAFVIHGQSSESPLAAGQYKQGSTRDVAVSFAPYRSFAASPLKIEVVPPRQILPFIQNQALVRLTNTQASAIYNPSPVSIIPPFGKFEYLVDFRSSPFPWLTPTVISVSTHDAYLDYNIAQNHYLLWYLLLTIAASVTLIVMVLFAHHAWSVHHERSRWTNPLRR</sequence>
<name>A0A1F4YG73_9BACT</name>
<dbReference type="PANTHER" id="PTHR33490:SF6">
    <property type="entry name" value="SLL1049 PROTEIN"/>
    <property type="match status" value="1"/>
</dbReference>
<dbReference type="AlphaFoldDB" id="A0A1F4YG73"/>
<organism evidence="4 5">
    <name type="scientific">Candidatus Amesbacteria bacterium RIFCSPHIGHO2_01_FULL_48_32b</name>
    <dbReference type="NCBI Taxonomy" id="1797253"/>
    <lineage>
        <taxon>Bacteria</taxon>
        <taxon>Candidatus Amesiibacteriota</taxon>
    </lineage>
</organism>
<feature type="domain" description="Transglutaminase-like" evidence="3">
    <location>
        <begin position="350"/>
        <end position="422"/>
    </location>
</feature>
<evidence type="ECO:0000256" key="2">
    <source>
        <dbReference type="SAM" id="SignalP"/>
    </source>
</evidence>
<proteinExistence type="predicted"/>
<evidence type="ECO:0000259" key="3">
    <source>
        <dbReference type="SMART" id="SM00460"/>
    </source>
</evidence>
<protein>
    <recommendedName>
        <fullName evidence="3">Transglutaminase-like domain-containing protein</fullName>
    </recommendedName>
</protein>
<evidence type="ECO:0000313" key="4">
    <source>
        <dbReference type="EMBL" id="OGC92746.1"/>
    </source>
</evidence>
<dbReference type="PANTHER" id="PTHR33490">
    <property type="entry name" value="BLR5614 PROTEIN-RELATED"/>
    <property type="match status" value="1"/>
</dbReference>
<dbReference type="Proteomes" id="UP000178176">
    <property type="component" value="Unassembled WGS sequence"/>
</dbReference>
<keyword evidence="2" id="KW-0732">Signal</keyword>
<keyword evidence="1" id="KW-0812">Transmembrane</keyword>
<dbReference type="Pfam" id="PF01841">
    <property type="entry name" value="Transglut_core"/>
    <property type="match status" value="1"/>
</dbReference>
<keyword evidence="1" id="KW-0472">Membrane</keyword>
<feature type="chain" id="PRO_5009515754" description="Transglutaminase-like domain-containing protein" evidence="2">
    <location>
        <begin position="29"/>
        <end position="603"/>
    </location>
</feature>
<accession>A0A1F4YG73</accession>
<dbReference type="SUPFAM" id="SSF54001">
    <property type="entry name" value="Cysteine proteinases"/>
    <property type="match status" value="1"/>
</dbReference>
<reference evidence="4 5" key="1">
    <citation type="journal article" date="2016" name="Nat. Commun.">
        <title>Thousands of microbial genomes shed light on interconnected biogeochemical processes in an aquifer system.</title>
        <authorList>
            <person name="Anantharaman K."/>
            <person name="Brown C.T."/>
            <person name="Hug L.A."/>
            <person name="Sharon I."/>
            <person name="Castelle C.J."/>
            <person name="Probst A.J."/>
            <person name="Thomas B.C."/>
            <person name="Singh A."/>
            <person name="Wilkins M.J."/>
            <person name="Karaoz U."/>
            <person name="Brodie E.L."/>
            <person name="Williams K.H."/>
            <person name="Hubbard S.S."/>
            <person name="Banfield J.F."/>
        </authorList>
    </citation>
    <scope>NUCLEOTIDE SEQUENCE [LARGE SCALE GENOMIC DNA]</scope>
</reference>
<comment type="caution">
    <text evidence="4">The sequence shown here is derived from an EMBL/GenBank/DDBJ whole genome shotgun (WGS) entry which is preliminary data.</text>
</comment>
<evidence type="ECO:0000256" key="1">
    <source>
        <dbReference type="SAM" id="Phobius"/>
    </source>
</evidence>
<dbReference type="InterPro" id="IPR002931">
    <property type="entry name" value="Transglutaminase-like"/>
</dbReference>
<dbReference type="EMBL" id="MEXH01000008">
    <property type="protein sequence ID" value="OGC92746.1"/>
    <property type="molecule type" value="Genomic_DNA"/>
</dbReference>
<gene>
    <name evidence="4" type="ORF">A2876_00085</name>
</gene>
<feature type="signal peptide" evidence="2">
    <location>
        <begin position="1"/>
        <end position="28"/>
    </location>
</feature>
<feature type="transmembrane region" description="Helical" evidence="1">
    <location>
        <begin position="563"/>
        <end position="584"/>
    </location>
</feature>